<protein>
    <submittedName>
        <fullName evidence="1">Uncharacterized protein</fullName>
    </submittedName>
</protein>
<sequence length="74" mass="8143">MLPTPTSIPLPVMSVASLASVVSASLTRSAQTLIATIIRIGKLKQITRNFLCIMIGGVQIDFVMRWKFIIMTNH</sequence>
<name>A0A103Y662_CYNCS</name>
<evidence type="ECO:0000313" key="2">
    <source>
        <dbReference type="Proteomes" id="UP000243975"/>
    </source>
</evidence>
<keyword evidence="2" id="KW-1185">Reference proteome</keyword>
<evidence type="ECO:0000313" key="1">
    <source>
        <dbReference type="EMBL" id="KVI03244.1"/>
    </source>
</evidence>
<organism evidence="1 2">
    <name type="scientific">Cynara cardunculus var. scolymus</name>
    <name type="common">Globe artichoke</name>
    <name type="synonym">Cynara scolymus</name>
    <dbReference type="NCBI Taxonomy" id="59895"/>
    <lineage>
        <taxon>Eukaryota</taxon>
        <taxon>Viridiplantae</taxon>
        <taxon>Streptophyta</taxon>
        <taxon>Embryophyta</taxon>
        <taxon>Tracheophyta</taxon>
        <taxon>Spermatophyta</taxon>
        <taxon>Magnoliopsida</taxon>
        <taxon>eudicotyledons</taxon>
        <taxon>Gunneridae</taxon>
        <taxon>Pentapetalae</taxon>
        <taxon>asterids</taxon>
        <taxon>campanulids</taxon>
        <taxon>Asterales</taxon>
        <taxon>Asteraceae</taxon>
        <taxon>Carduoideae</taxon>
        <taxon>Cardueae</taxon>
        <taxon>Carduinae</taxon>
        <taxon>Cynara</taxon>
    </lineage>
</organism>
<dbReference type="Gramene" id="KVI03244">
    <property type="protein sequence ID" value="KVI03244"/>
    <property type="gene ID" value="Ccrd_018460"/>
</dbReference>
<proteinExistence type="predicted"/>
<accession>A0A103Y662</accession>
<dbReference type="EMBL" id="LEKV01002397">
    <property type="protein sequence ID" value="KVI03244.1"/>
    <property type="molecule type" value="Genomic_DNA"/>
</dbReference>
<feature type="non-terminal residue" evidence="1">
    <location>
        <position position="1"/>
    </location>
</feature>
<gene>
    <name evidence="1" type="ORF">Ccrd_018460</name>
</gene>
<dbReference type="AlphaFoldDB" id="A0A103Y662"/>
<comment type="caution">
    <text evidence="1">The sequence shown here is derived from an EMBL/GenBank/DDBJ whole genome shotgun (WGS) entry which is preliminary data.</text>
</comment>
<dbReference type="Proteomes" id="UP000243975">
    <property type="component" value="Unassembled WGS sequence"/>
</dbReference>
<reference evidence="1 2" key="1">
    <citation type="journal article" date="2016" name="Sci. Rep.">
        <title>The genome sequence of the outbreeding globe artichoke constructed de novo incorporating a phase-aware low-pass sequencing strategy of F1 progeny.</title>
        <authorList>
            <person name="Scaglione D."/>
            <person name="Reyes-Chin-Wo S."/>
            <person name="Acquadro A."/>
            <person name="Froenicke L."/>
            <person name="Portis E."/>
            <person name="Beitel C."/>
            <person name="Tirone M."/>
            <person name="Mauro R."/>
            <person name="Lo Monaco A."/>
            <person name="Mauromicale G."/>
            <person name="Faccioli P."/>
            <person name="Cattivelli L."/>
            <person name="Rieseberg L."/>
            <person name="Michelmore R."/>
            <person name="Lanteri S."/>
        </authorList>
    </citation>
    <scope>NUCLEOTIDE SEQUENCE [LARGE SCALE GENOMIC DNA]</scope>
    <source>
        <strain evidence="1">2C</strain>
    </source>
</reference>